<accession>A0A0D2VM22</accession>
<dbReference type="AlphaFoldDB" id="A0A0D2VM22"/>
<name>A0A0D2VM22_CAPO3</name>
<feature type="region of interest" description="Disordered" evidence="1">
    <location>
        <begin position="30"/>
        <end position="68"/>
    </location>
</feature>
<evidence type="ECO:0000313" key="3">
    <source>
        <dbReference type="Proteomes" id="UP000008743"/>
    </source>
</evidence>
<sequence>MQTRSQHSAHFTQCLQLKAKHLLEANDLIPTKQKVTTKNNNNKKKIPHRLSAPHSKHHSPLANGTHTSLKRKLGATANSTTEVLGYQLWLVLEVGVNQLVGISPRKHAVPVSWRIDDNDARILVAAEMRAAAHSDRVVANGSLGHQLGQLVHHLGTRASASCVARAVCANQHEIALVHGFVGNVLRNHTANHLVLDKFGNLLNRDSKVPYPFRIDNDIRAKVALCELAARSDERHALAALRRCIGSDVRGGACCRR</sequence>
<keyword evidence="3" id="KW-1185">Reference proteome</keyword>
<protein>
    <submittedName>
        <fullName evidence="2">Uncharacterized protein</fullName>
    </submittedName>
</protein>
<evidence type="ECO:0000256" key="1">
    <source>
        <dbReference type="SAM" id="MobiDB-lite"/>
    </source>
</evidence>
<evidence type="ECO:0000313" key="2">
    <source>
        <dbReference type="EMBL" id="KJE91152.1"/>
    </source>
</evidence>
<organism evidence="2 3">
    <name type="scientific">Capsaspora owczarzaki (strain ATCC 30864)</name>
    <dbReference type="NCBI Taxonomy" id="595528"/>
    <lineage>
        <taxon>Eukaryota</taxon>
        <taxon>Filasterea</taxon>
        <taxon>Capsaspora</taxon>
    </lineage>
</organism>
<gene>
    <name evidence="2" type="ORF">CAOG_009532</name>
</gene>
<dbReference type="InParanoid" id="A0A0D2VM22"/>
<dbReference type="EMBL" id="KE346362">
    <property type="protein sequence ID" value="KJE91152.1"/>
    <property type="molecule type" value="Genomic_DNA"/>
</dbReference>
<feature type="compositionally biased region" description="Low complexity" evidence="1">
    <location>
        <begin position="31"/>
        <end position="40"/>
    </location>
</feature>
<dbReference type="Proteomes" id="UP000008743">
    <property type="component" value="Unassembled WGS sequence"/>
</dbReference>
<reference evidence="3" key="1">
    <citation type="submission" date="2011-02" db="EMBL/GenBank/DDBJ databases">
        <title>The Genome Sequence of Capsaspora owczarzaki ATCC 30864.</title>
        <authorList>
            <person name="Russ C."/>
            <person name="Cuomo C."/>
            <person name="Burger G."/>
            <person name="Gray M.W."/>
            <person name="Holland P.W.H."/>
            <person name="King N."/>
            <person name="Lang F.B.F."/>
            <person name="Roger A.J."/>
            <person name="Ruiz-Trillo I."/>
            <person name="Young S.K."/>
            <person name="Zeng Q."/>
            <person name="Gargeya S."/>
            <person name="Alvarado L."/>
            <person name="Berlin A."/>
            <person name="Chapman S.B."/>
            <person name="Chen Z."/>
            <person name="Freedman E."/>
            <person name="Gellesch M."/>
            <person name="Goldberg J."/>
            <person name="Griggs A."/>
            <person name="Gujja S."/>
            <person name="Heilman E."/>
            <person name="Heiman D."/>
            <person name="Howarth C."/>
            <person name="Mehta T."/>
            <person name="Neiman D."/>
            <person name="Pearson M."/>
            <person name="Roberts A."/>
            <person name="Saif S."/>
            <person name="Shea T."/>
            <person name="Shenoy N."/>
            <person name="Sisk P."/>
            <person name="Stolte C."/>
            <person name="Sykes S."/>
            <person name="White J."/>
            <person name="Yandava C."/>
            <person name="Haas B."/>
            <person name="Nusbaum C."/>
            <person name="Birren B."/>
        </authorList>
    </citation>
    <scope>NUCLEOTIDE SEQUENCE</scope>
    <source>
        <strain evidence="3">ATCC 30864</strain>
    </source>
</reference>
<proteinExistence type="predicted"/>